<evidence type="ECO:0000256" key="9">
    <source>
        <dbReference type="SAM" id="MobiDB-lite"/>
    </source>
</evidence>
<gene>
    <name evidence="13" type="ORF">BESB_062310</name>
</gene>
<feature type="compositionally biased region" description="Low complexity" evidence="9">
    <location>
        <begin position="31"/>
        <end position="46"/>
    </location>
</feature>
<dbReference type="EMBL" id="NWUJ01000005">
    <property type="protein sequence ID" value="PFH35344.1"/>
    <property type="molecule type" value="Genomic_DNA"/>
</dbReference>
<feature type="region of interest" description="Disordered" evidence="9">
    <location>
        <begin position="711"/>
        <end position="737"/>
    </location>
</feature>
<dbReference type="InterPro" id="IPR009613">
    <property type="entry name" value="LMF"/>
</dbReference>
<comment type="similarity">
    <text evidence="2">Belongs to the lipase maturation factor family.</text>
</comment>
<name>A0A2A9MDT3_BESBE</name>
<comment type="subcellular location">
    <subcellularLocation>
        <location evidence="1">Endoplasmic reticulum membrane</location>
        <topology evidence="1">Multi-pass membrane protein</topology>
    </subcellularLocation>
</comment>
<evidence type="ECO:0000256" key="5">
    <source>
        <dbReference type="ARBA" id="ARBA00022989"/>
    </source>
</evidence>
<feature type="transmembrane region" description="Helical" evidence="10">
    <location>
        <begin position="390"/>
        <end position="407"/>
    </location>
</feature>
<keyword evidence="4" id="KW-0256">Endoplasmic reticulum</keyword>
<dbReference type="Proteomes" id="UP000224006">
    <property type="component" value="Chromosome V"/>
</dbReference>
<feature type="region of interest" description="Disordered" evidence="9">
    <location>
        <begin position="1"/>
        <end position="46"/>
    </location>
</feature>
<feature type="transmembrane region" description="Helical" evidence="10">
    <location>
        <begin position="279"/>
        <end position="300"/>
    </location>
</feature>
<dbReference type="InterPro" id="IPR057434">
    <property type="entry name" value="LMF1/2_N"/>
</dbReference>
<dbReference type="OrthoDB" id="434126at2759"/>
<feature type="compositionally biased region" description="Pro residues" evidence="9">
    <location>
        <begin position="72"/>
        <end position="83"/>
    </location>
</feature>
<organism evidence="13 14">
    <name type="scientific">Besnoitia besnoiti</name>
    <name type="common">Apicomplexan protozoan</name>
    <dbReference type="NCBI Taxonomy" id="94643"/>
    <lineage>
        <taxon>Eukaryota</taxon>
        <taxon>Sar</taxon>
        <taxon>Alveolata</taxon>
        <taxon>Apicomplexa</taxon>
        <taxon>Conoidasida</taxon>
        <taxon>Coccidia</taxon>
        <taxon>Eucoccidiorida</taxon>
        <taxon>Eimeriorina</taxon>
        <taxon>Sarcocystidae</taxon>
        <taxon>Besnoitia</taxon>
    </lineage>
</organism>
<accession>A0A2A9MDT3</accession>
<comment type="caution">
    <text evidence="13">The sequence shown here is derived from an EMBL/GenBank/DDBJ whole genome shotgun (WGS) entry which is preliminary data.</text>
</comment>
<evidence type="ECO:0000256" key="1">
    <source>
        <dbReference type="ARBA" id="ARBA00004477"/>
    </source>
</evidence>
<evidence type="ECO:0000256" key="4">
    <source>
        <dbReference type="ARBA" id="ARBA00022824"/>
    </source>
</evidence>
<dbReference type="KEGG" id="bbes:BESB_062310"/>
<keyword evidence="14" id="KW-1185">Reference proteome</keyword>
<dbReference type="AlphaFoldDB" id="A0A2A9MDT3"/>
<keyword evidence="5 10" id="KW-1133">Transmembrane helix</keyword>
<evidence type="ECO:0000259" key="12">
    <source>
        <dbReference type="Pfam" id="PF25179"/>
    </source>
</evidence>
<dbReference type="RefSeq" id="XP_029219353.1">
    <property type="nucleotide sequence ID" value="XM_029364645.1"/>
</dbReference>
<protein>
    <recommendedName>
        <fullName evidence="8">Lipase maturation factor 2</fullName>
    </recommendedName>
</protein>
<feature type="transmembrane region" description="Helical" evidence="10">
    <location>
        <begin position="146"/>
        <end position="166"/>
    </location>
</feature>
<evidence type="ECO:0000256" key="3">
    <source>
        <dbReference type="ARBA" id="ARBA00022692"/>
    </source>
</evidence>
<evidence type="ECO:0000313" key="14">
    <source>
        <dbReference type="Proteomes" id="UP000224006"/>
    </source>
</evidence>
<dbReference type="PANTHER" id="PTHR14463:SF5">
    <property type="entry name" value="LIPASE MATURATION FACTOR 2"/>
    <property type="match status" value="1"/>
</dbReference>
<feature type="transmembrane region" description="Helical" evidence="10">
    <location>
        <begin position="250"/>
        <end position="267"/>
    </location>
</feature>
<evidence type="ECO:0000256" key="7">
    <source>
        <dbReference type="ARBA" id="ARBA00023180"/>
    </source>
</evidence>
<feature type="transmembrane region" description="Helical" evidence="10">
    <location>
        <begin position="453"/>
        <end position="475"/>
    </location>
</feature>
<dbReference type="Pfam" id="PF06762">
    <property type="entry name" value="LMF1"/>
    <property type="match status" value="1"/>
</dbReference>
<dbReference type="STRING" id="94643.A0A2A9MDT3"/>
<feature type="domain" description="Lipase maturation factor 1/2 N-terminal" evidence="11">
    <location>
        <begin position="276"/>
        <end position="428"/>
    </location>
</feature>
<keyword evidence="7" id="KW-0325">Glycoprotein</keyword>
<dbReference type="GO" id="GO:0005789">
    <property type="term" value="C:endoplasmic reticulum membrane"/>
    <property type="evidence" value="ECO:0007669"/>
    <property type="project" value="UniProtKB-SubCell"/>
</dbReference>
<feature type="domain" description="Lipase maturation factor 1/2 C-terminal" evidence="12">
    <location>
        <begin position="502"/>
        <end position="577"/>
    </location>
</feature>
<evidence type="ECO:0000256" key="2">
    <source>
        <dbReference type="ARBA" id="ARBA00005512"/>
    </source>
</evidence>
<keyword evidence="3 10" id="KW-0812">Transmembrane</keyword>
<dbReference type="GO" id="GO:0051604">
    <property type="term" value="P:protein maturation"/>
    <property type="evidence" value="ECO:0007669"/>
    <property type="project" value="InterPro"/>
</dbReference>
<reference evidence="13 14" key="1">
    <citation type="submission" date="2017-09" db="EMBL/GenBank/DDBJ databases">
        <title>Genome sequencing of Besnoitia besnoiti strain Bb-Ger1.</title>
        <authorList>
            <person name="Schares G."/>
            <person name="Venepally P."/>
            <person name="Lorenzi H.A."/>
        </authorList>
    </citation>
    <scope>NUCLEOTIDE SEQUENCE [LARGE SCALE GENOMIC DNA]</scope>
    <source>
        <strain evidence="13 14">Bb-Ger1</strain>
    </source>
</reference>
<feature type="region of interest" description="Disordered" evidence="9">
    <location>
        <begin position="66"/>
        <end position="88"/>
    </location>
</feature>
<feature type="transmembrane region" description="Helical" evidence="10">
    <location>
        <begin position="226"/>
        <end position="244"/>
    </location>
</feature>
<dbReference type="PANTHER" id="PTHR14463">
    <property type="entry name" value="LIPASE MATURATION FACTOR"/>
    <property type="match status" value="1"/>
</dbReference>
<dbReference type="GeneID" id="40311159"/>
<feature type="compositionally biased region" description="Acidic residues" evidence="9">
    <location>
        <begin position="727"/>
        <end position="737"/>
    </location>
</feature>
<dbReference type="Pfam" id="PF25179">
    <property type="entry name" value="LMF1_C"/>
    <property type="match status" value="1"/>
</dbReference>
<evidence type="ECO:0000313" key="13">
    <source>
        <dbReference type="EMBL" id="PFH35344.1"/>
    </source>
</evidence>
<evidence type="ECO:0000256" key="10">
    <source>
        <dbReference type="SAM" id="Phobius"/>
    </source>
</evidence>
<dbReference type="VEuPathDB" id="ToxoDB:BESB_062310"/>
<proteinExistence type="inferred from homology"/>
<sequence length="737" mass="80055">MDPHGRASGGTGVAGVSAARDPPVCASGADSRSLPPGGAASSSARLSAADAAPASASSAFSAGFSSASRRPGPSPGSAPPAGVPLPASSASAFSSRTFGVDEGRTSGSVFNLLPPSACRAISFFLVAGFSLASVASLAVYSHVAVLQLVLFGVSLAYFLAFLSLAWQVDGLIGPRVGLLPLDEHLPVLEQRASVPASPHIKFLMKTVYQIATLACGRKNNVLPSQLAYGGAAISLFNAALSLGAPGLPRALWQTACFAVLYVEYLAFRYMAREFLSFQWDVLLLETGFIAVFAALCGTAATPFAAGVAVMCLRLLAVKLLFCSGICKFASGDPKWSSFTAMNYHYWTQPLPNFVSWFAYWGSHKRAQTVLAVAFEVLGPLLILFGRWGRIVALICFILTMVAIFLTGNYGFFNFLSCVVCLSLLDDSLLIFNFTAVPEVPSVLQRATGSLAAMFLGCVALSFYALFSLTTVALFLKLWQRPLLDPPALCARIYGELAPLHACNVYGLFASVTTSRYEVIIEELHLVEDTTASPPTTRETWVELDFLYKPGDVDRRPQWLWFGHMPRLDWRLWFLPLRLSRLISLAMRDGAAPAAVTAALQQGAAGLYPPWWSVLLARICRRQPEVLALLGPQRNIDLARAPRPRGLRVSLFDYRFRPPPNQPLYAAFFPEGLRPLSQQEIHEMEEELQNWEVGSWWMRRRHRTIDLLSIRSSSKSAEESHSASASEALDDEPAEMHS</sequence>
<dbReference type="InterPro" id="IPR057433">
    <property type="entry name" value="LMF1/2_C"/>
</dbReference>
<keyword evidence="6 10" id="KW-0472">Membrane</keyword>
<feature type="transmembrane region" description="Helical" evidence="10">
    <location>
        <begin position="366"/>
        <end position="384"/>
    </location>
</feature>
<evidence type="ECO:0000256" key="8">
    <source>
        <dbReference type="ARBA" id="ARBA00040643"/>
    </source>
</evidence>
<evidence type="ECO:0000259" key="11">
    <source>
        <dbReference type="Pfam" id="PF06762"/>
    </source>
</evidence>
<feature type="transmembrane region" description="Helical" evidence="10">
    <location>
        <begin position="120"/>
        <end position="140"/>
    </location>
</feature>
<evidence type="ECO:0000256" key="6">
    <source>
        <dbReference type="ARBA" id="ARBA00023136"/>
    </source>
</evidence>